<keyword evidence="1" id="KW-0378">Hydrolase</keyword>
<organism evidence="1 2">
    <name type="scientific">Petralouisia muris</name>
    <dbReference type="NCBI Taxonomy" id="3032872"/>
    <lineage>
        <taxon>Bacteria</taxon>
        <taxon>Bacillati</taxon>
        <taxon>Bacillota</taxon>
        <taxon>Clostridia</taxon>
        <taxon>Lachnospirales</taxon>
        <taxon>Lachnospiraceae</taxon>
        <taxon>Petralouisia</taxon>
    </lineage>
</organism>
<reference evidence="1" key="1">
    <citation type="submission" date="2019-04" db="EMBL/GenBank/DDBJ databases">
        <title>Microbes associate with the intestines of laboratory mice.</title>
        <authorList>
            <person name="Navarre W."/>
            <person name="Wong E."/>
            <person name="Huang K."/>
            <person name="Tropini C."/>
            <person name="Ng K."/>
            <person name="Yu B."/>
        </authorList>
    </citation>
    <scope>NUCLEOTIDE SEQUENCE</scope>
    <source>
        <strain evidence="1">NM01_1-7b</strain>
    </source>
</reference>
<dbReference type="EMBL" id="SRYA01000048">
    <property type="protein sequence ID" value="TGY91985.1"/>
    <property type="molecule type" value="Genomic_DNA"/>
</dbReference>
<proteinExistence type="predicted"/>
<name>A0AC61RSJ9_9FIRM</name>
<protein>
    <submittedName>
        <fullName evidence="1">Hydrolase</fullName>
    </submittedName>
</protein>
<accession>A0AC61RSJ9</accession>
<comment type="caution">
    <text evidence="1">The sequence shown here is derived from an EMBL/GenBank/DDBJ whole genome shotgun (WGS) entry which is preliminary data.</text>
</comment>
<gene>
    <name evidence="1" type="ORF">E5329_19585</name>
</gene>
<keyword evidence="2" id="KW-1185">Reference proteome</keyword>
<sequence length="436" mass="47979">MPACKYIERSFRKEICMRRKRLLAAVLVIVMGMSQFSVAMADKKSDAEQKKKEAEANLKSKQSEINQIEEQQEQLRSEINALDAELVNVMIELSTLEEELAVKEDELEQTKADLEQAKIDEQNQYEAMKLRIRFMYEKGDTAMLTSLLESGSIADLLNRVEYVNEVYSYDRELLTEYQNTKEQVAALEKQQEEEIQALEVKHQEYQVARENFETTIAQKKDEVGDFQTKLAAAQELAAKYQDTINAQDTIIAQENERIERERREAEQRAAAAAAAAAAASRASSNSGASNVSDSASSNSGGSSSDSSNSGGGGNKNPGYSTGVSGSAVVNYAMNFVGNPYVWGGKDPNTGADCSGFTSYVYAHFGISIPSYSYSQRSVGQEVSYSNAQAGDLICYAGHVAIYMGNGQIVHAKGTAYGIVAYDNATYRPIITVRRVL</sequence>
<evidence type="ECO:0000313" key="1">
    <source>
        <dbReference type="EMBL" id="TGY91985.1"/>
    </source>
</evidence>
<evidence type="ECO:0000313" key="2">
    <source>
        <dbReference type="Proteomes" id="UP000304953"/>
    </source>
</evidence>
<dbReference type="Proteomes" id="UP000304953">
    <property type="component" value="Unassembled WGS sequence"/>
</dbReference>